<dbReference type="InterPro" id="IPR045794">
    <property type="entry name" value="Trypco1"/>
</dbReference>
<dbReference type="Pfam" id="PF19493">
    <property type="entry name" value="Trypco1"/>
    <property type="match status" value="1"/>
</dbReference>
<evidence type="ECO:0000313" key="3">
    <source>
        <dbReference type="Proteomes" id="UP000007842"/>
    </source>
</evidence>
<dbReference type="Proteomes" id="UP000007842">
    <property type="component" value="Chromosome"/>
</dbReference>
<evidence type="ECO:0000259" key="1">
    <source>
        <dbReference type="Pfam" id="PF19493"/>
    </source>
</evidence>
<keyword evidence="3" id="KW-1185">Reference proteome</keyword>
<dbReference type="STRING" id="1003195.SCATT_48460"/>
<accession>G8WXR7</accession>
<gene>
    <name evidence="2" type="ordered locus">SCATT_48460</name>
</gene>
<evidence type="ECO:0000313" key="2">
    <source>
        <dbReference type="EMBL" id="AEW97217.1"/>
    </source>
</evidence>
<protein>
    <recommendedName>
        <fullName evidence="1">Trypsin-co-occurring domain-containing protein</fullName>
    </recommendedName>
</protein>
<proteinExistence type="predicted"/>
<dbReference type="PATRIC" id="fig|1003195.29.peg.4833"/>
<dbReference type="EMBL" id="CP003219">
    <property type="protein sequence ID" value="AEW97217.1"/>
    <property type="molecule type" value="Genomic_DNA"/>
</dbReference>
<dbReference type="HOGENOM" id="CLU_131547_0_0_11"/>
<feature type="domain" description="Trypsin-co-occurring" evidence="1">
    <location>
        <begin position="55"/>
        <end position="134"/>
    </location>
</feature>
<reference evidence="3" key="1">
    <citation type="submission" date="2011-12" db="EMBL/GenBank/DDBJ databases">
        <title>Complete genome sequence of Streptomyces cattleya strain DSM 46488.</title>
        <authorList>
            <person name="Ou H.-Y."/>
            <person name="Li P."/>
            <person name="Zhao C."/>
            <person name="O'Hagan D."/>
            <person name="Deng Z."/>
        </authorList>
    </citation>
    <scope>NUCLEOTIDE SEQUENCE [LARGE SCALE GENOMIC DNA]</scope>
    <source>
        <strain evidence="3">ATCC 35852 / DSM 46488 / JCM 4925 / NBRC 14057 / NRRL 8057</strain>
    </source>
</reference>
<organism evidence="2 3">
    <name type="scientific">Streptantibioticus cattleyicolor (strain ATCC 35852 / DSM 46488 / JCM 4925 / NBRC 14057 / NRRL 8057)</name>
    <name type="common">Streptomyces cattleya</name>
    <dbReference type="NCBI Taxonomy" id="1003195"/>
    <lineage>
        <taxon>Bacteria</taxon>
        <taxon>Bacillati</taxon>
        <taxon>Actinomycetota</taxon>
        <taxon>Actinomycetes</taxon>
        <taxon>Kitasatosporales</taxon>
        <taxon>Streptomycetaceae</taxon>
        <taxon>Streptantibioticus</taxon>
    </lineage>
</organism>
<name>G8WXR7_STREN</name>
<dbReference type="NCBIfam" id="NF041216">
    <property type="entry name" value="CU044_2847_fam"/>
    <property type="match status" value="1"/>
</dbReference>
<dbReference type="KEGG" id="scy:SCATT_48460"/>
<dbReference type="eggNOG" id="ENOG5032M1J">
    <property type="taxonomic scope" value="Bacteria"/>
</dbReference>
<sequence length="140" mass="14191">MDGGKHPVRAGRARHNGGVPQYAEIHLAPDTAVRLELAPVGEPPVTPDLPAGIAGSAPVGHGSAGVAAFASDALRRALTPLGPLLQQVHDSVTATADPPSEITVQFGVQIGQDLKLGIVGAAGQASMTVSATWQIEPQSE</sequence>
<dbReference type="AlphaFoldDB" id="G8WXR7"/>